<gene>
    <name evidence="2" type="ORF">BFS30_26970</name>
</gene>
<dbReference type="InterPro" id="IPR036597">
    <property type="entry name" value="Fido-like_dom_sf"/>
</dbReference>
<dbReference type="InterPro" id="IPR003812">
    <property type="entry name" value="Fido"/>
</dbReference>
<protein>
    <submittedName>
        <fullName evidence="2">Cytochrome C biogenesis protein CycH</fullName>
    </submittedName>
</protein>
<dbReference type="Gene3D" id="1.20.120.1870">
    <property type="entry name" value="Fic/DOC protein, Fido domain"/>
    <property type="match status" value="1"/>
</dbReference>
<evidence type="ECO:0000259" key="1">
    <source>
        <dbReference type="PROSITE" id="PS51459"/>
    </source>
</evidence>
<keyword evidence="3" id="KW-1185">Reference proteome</keyword>
<dbReference type="AlphaFoldDB" id="A0A1D7QP80"/>
<organism evidence="2 3">
    <name type="scientific">Pedobacter steynii</name>
    <dbReference type="NCBI Taxonomy" id="430522"/>
    <lineage>
        <taxon>Bacteria</taxon>
        <taxon>Pseudomonadati</taxon>
        <taxon>Bacteroidota</taxon>
        <taxon>Sphingobacteriia</taxon>
        <taxon>Sphingobacteriales</taxon>
        <taxon>Sphingobacteriaceae</taxon>
        <taxon>Pedobacter</taxon>
    </lineage>
</organism>
<dbReference type="Pfam" id="PF02661">
    <property type="entry name" value="Fic"/>
    <property type="match status" value="1"/>
</dbReference>
<dbReference type="PROSITE" id="PS51459">
    <property type="entry name" value="FIDO"/>
    <property type="match status" value="1"/>
</dbReference>
<reference evidence="2 3" key="1">
    <citation type="submission" date="2016-08" db="EMBL/GenBank/DDBJ databases">
        <authorList>
            <person name="Seilhamer J.J."/>
        </authorList>
    </citation>
    <scope>NUCLEOTIDE SEQUENCE [LARGE SCALE GENOMIC DNA]</scope>
    <source>
        <strain evidence="2 3">DX4</strain>
    </source>
</reference>
<sequence length="331" mass="37836">MTTKDQITIYQTKDGNTSIQVKLENDSIWLNQHQLAELFKTDRTSLAKHIRNIYKAGELDEISTCAKFAQVQTEGSRTIRREIIHYNLDLIISVGYRINSKLGTQFRIWANKILKEYLIKGYSLNEIRLREQNDQLKSLKNTVGLLSNILENRPLNSDEASGLLRVVTDYAYALDILDKYDHQQLAIEGTTALELFVINYNEAKQAIYDLKDKFGGSSLFGNEKDESFKSSISTIYQTFAGIDLYPSVEEKAANLLYFVVKNHSFSDGNKRIAAYLFVWFLDKNNILYRTDGSKRIADNALVALTLMIAESKSDEKEMMVKVVVNLINIKN</sequence>
<dbReference type="PANTHER" id="PTHR35810">
    <property type="entry name" value="CYTOPLASMIC PROTEIN-RELATED"/>
    <property type="match status" value="1"/>
</dbReference>
<feature type="domain" description="Fido" evidence="1">
    <location>
        <begin position="185"/>
        <end position="325"/>
    </location>
</feature>
<name>A0A1D7QP80_9SPHI</name>
<dbReference type="Pfam" id="PF13310">
    <property type="entry name" value="Virulence_RhuM"/>
    <property type="match status" value="1"/>
</dbReference>
<dbReference type="PANTHER" id="PTHR35810:SF1">
    <property type="entry name" value="CYTOPLASMIC PROTEIN"/>
    <property type="match status" value="1"/>
</dbReference>
<dbReference type="Proteomes" id="UP000094313">
    <property type="component" value="Chromosome"/>
</dbReference>
<dbReference type="SUPFAM" id="SSF140931">
    <property type="entry name" value="Fic-like"/>
    <property type="match status" value="1"/>
</dbReference>
<dbReference type="InterPro" id="IPR053737">
    <property type="entry name" value="Type_II_TA_Toxin"/>
</dbReference>
<dbReference type="KEGG" id="psty:BFS30_26970"/>
<proteinExistence type="predicted"/>
<dbReference type="InterPro" id="IPR011204">
    <property type="entry name" value="Virulence_RhuM-like"/>
</dbReference>
<accession>A0A1D7QP80</accession>
<evidence type="ECO:0000313" key="2">
    <source>
        <dbReference type="EMBL" id="AOM80480.1"/>
    </source>
</evidence>
<dbReference type="EMBL" id="CP017141">
    <property type="protein sequence ID" value="AOM80480.1"/>
    <property type="molecule type" value="Genomic_DNA"/>
</dbReference>
<dbReference type="RefSeq" id="WP_069382138.1">
    <property type="nucleotide sequence ID" value="NZ_CP017141.1"/>
</dbReference>
<dbReference type="OrthoDB" id="9802752at2"/>
<evidence type="ECO:0000313" key="3">
    <source>
        <dbReference type="Proteomes" id="UP000094313"/>
    </source>
</evidence>